<name>A0A1J4KVT5_9EUKA</name>
<evidence type="ECO:0000313" key="1">
    <source>
        <dbReference type="EMBL" id="OHT13860.1"/>
    </source>
</evidence>
<organism evidence="1 2">
    <name type="scientific">Tritrichomonas foetus</name>
    <dbReference type="NCBI Taxonomy" id="1144522"/>
    <lineage>
        <taxon>Eukaryota</taxon>
        <taxon>Metamonada</taxon>
        <taxon>Parabasalia</taxon>
        <taxon>Tritrichomonadida</taxon>
        <taxon>Tritrichomonadidae</taxon>
        <taxon>Tritrichomonas</taxon>
    </lineage>
</organism>
<dbReference type="Proteomes" id="UP000179807">
    <property type="component" value="Unassembled WGS sequence"/>
</dbReference>
<reference evidence="1" key="1">
    <citation type="submission" date="2016-10" db="EMBL/GenBank/DDBJ databases">
        <authorList>
            <person name="Benchimol M."/>
            <person name="Almeida L.G."/>
            <person name="Vasconcelos A.T."/>
            <person name="Perreira-Neves A."/>
            <person name="Rosa I.A."/>
            <person name="Tasca T."/>
            <person name="Bogo M.R."/>
            <person name="de Souza W."/>
        </authorList>
    </citation>
    <scope>NUCLEOTIDE SEQUENCE [LARGE SCALE GENOMIC DNA]</scope>
    <source>
        <strain evidence="1">K</strain>
    </source>
</reference>
<dbReference type="AlphaFoldDB" id="A0A1J4KVT5"/>
<accession>A0A1J4KVT5</accession>
<keyword evidence="2" id="KW-1185">Reference proteome</keyword>
<dbReference type="GeneID" id="94833338"/>
<protein>
    <submittedName>
        <fullName evidence="1">Uncharacterized protein</fullName>
    </submittedName>
</protein>
<dbReference type="OrthoDB" id="10497660at2759"/>
<dbReference type="RefSeq" id="XP_068366996.1">
    <property type="nucleotide sequence ID" value="XM_068498634.1"/>
</dbReference>
<comment type="caution">
    <text evidence="1">The sequence shown here is derived from an EMBL/GenBank/DDBJ whole genome shotgun (WGS) entry which is preliminary data.</text>
</comment>
<proteinExistence type="predicted"/>
<evidence type="ECO:0000313" key="2">
    <source>
        <dbReference type="Proteomes" id="UP000179807"/>
    </source>
</evidence>
<dbReference type="EMBL" id="MLAK01000461">
    <property type="protein sequence ID" value="OHT13860.1"/>
    <property type="molecule type" value="Genomic_DNA"/>
</dbReference>
<sequence length="428" mass="48781">MFSSVPKRRLAPMDYVISIWGINMQIALEFEHPKYVQPAVQEMIRCMNSFRCKSGLLYISQIKNDNPTVYKIPSNVKTLKDAAIWMNKEHMPGKNGNKGSATIACDDRRIVVTSSHTFNDGLFCCKLVEHISDPTKYGDKFRKVAPIPSSYYLDYQKEIFAHPKYSVYCAGDSSIYRLYPKRPVSNKKESKYCLPSFSMPISEIMGYNKDTKRVQNITEAQWISLALSKYVFQEDKTFKNFGISTVLDLRRVLPPSKANSPSTQDCIGSISVTAEPDMDMSLETLGRQMRANFNKRVKRKDYLSHHASIWDAVFAFWKPPNPSGIALELSSMGPIRIQLPVTDAWVSLITPDKNELGQTSLLTYSIVNKNPSIEPNYVAQFQSNTLELNEQDGNLYTDMVEFGLKNLDFKMSVKEAIRAIDDFYGRHK</sequence>
<gene>
    <name evidence="1" type="ORF">TRFO_15880</name>
</gene>
<dbReference type="VEuPathDB" id="TrichDB:TRFO_15880"/>